<reference evidence="1 2" key="1">
    <citation type="submission" date="2020-07" db="EMBL/GenBank/DDBJ databases">
        <title>Sequencing the genomes of 1000 actinobacteria strains.</title>
        <authorList>
            <person name="Klenk H.-P."/>
        </authorList>
    </citation>
    <scope>NUCLEOTIDE SEQUENCE [LARGE SCALE GENOMIC DNA]</scope>
    <source>
        <strain evidence="1 2">LI1</strain>
    </source>
</reference>
<dbReference type="RefSeq" id="WP_179580050.1">
    <property type="nucleotide sequence ID" value="NZ_JACCFM010000001.1"/>
</dbReference>
<gene>
    <name evidence="1" type="ORF">HNR05_003247</name>
</gene>
<dbReference type="AlphaFoldDB" id="A0A7Z0J7M4"/>
<dbReference type="EMBL" id="JACCFM010000001">
    <property type="protein sequence ID" value="NYJ21456.1"/>
    <property type="molecule type" value="Genomic_DNA"/>
</dbReference>
<name>A0A7Z0J7M4_9MICO</name>
<organism evidence="1 2">
    <name type="scientific">Glaciibacter psychrotolerans</name>
    <dbReference type="NCBI Taxonomy" id="670054"/>
    <lineage>
        <taxon>Bacteria</taxon>
        <taxon>Bacillati</taxon>
        <taxon>Actinomycetota</taxon>
        <taxon>Actinomycetes</taxon>
        <taxon>Micrococcales</taxon>
        <taxon>Microbacteriaceae</taxon>
        <taxon>Glaciibacter</taxon>
    </lineage>
</organism>
<protein>
    <submittedName>
        <fullName evidence="1">Uncharacterized protein</fullName>
    </submittedName>
</protein>
<evidence type="ECO:0000313" key="1">
    <source>
        <dbReference type="EMBL" id="NYJ21456.1"/>
    </source>
</evidence>
<comment type="caution">
    <text evidence="1">The sequence shown here is derived from an EMBL/GenBank/DDBJ whole genome shotgun (WGS) entry which is preliminary data.</text>
</comment>
<accession>A0A7Z0J7M4</accession>
<dbReference type="Proteomes" id="UP000537260">
    <property type="component" value="Unassembled WGS sequence"/>
</dbReference>
<keyword evidence="2" id="KW-1185">Reference proteome</keyword>
<sequence length="72" mass="7350">MAKQGDAIGGVPASAVQAATSKVLMTGATSATARTGRPEYAPLNKYGECAKHLNYPAPCDACRRDALEIAAA</sequence>
<proteinExistence type="predicted"/>
<evidence type="ECO:0000313" key="2">
    <source>
        <dbReference type="Proteomes" id="UP000537260"/>
    </source>
</evidence>